<comment type="caution">
    <text evidence="2">The sequence shown here is derived from an EMBL/GenBank/DDBJ whole genome shotgun (WGS) entry which is preliminary data.</text>
</comment>
<feature type="transmembrane region" description="Helical" evidence="1">
    <location>
        <begin position="145"/>
        <end position="164"/>
    </location>
</feature>
<feature type="transmembrane region" description="Helical" evidence="1">
    <location>
        <begin position="7"/>
        <end position="27"/>
    </location>
</feature>
<accession>A0ABP8H9F6</accession>
<dbReference type="NCBIfam" id="NF038065">
    <property type="entry name" value="Pr6Pr"/>
    <property type="match status" value="1"/>
</dbReference>
<feature type="transmembrane region" description="Helical" evidence="1">
    <location>
        <begin position="76"/>
        <end position="97"/>
    </location>
</feature>
<protein>
    <submittedName>
        <fullName evidence="2">Pr6Pr family membrane protein</fullName>
    </submittedName>
</protein>
<keyword evidence="3" id="KW-1185">Reference proteome</keyword>
<dbReference type="EMBL" id="BAABFT010000016">
    <property type="protein sequence ID" value="GAA4336112.1"/>
    <property type="molecule type" value="Genomic_DNA"/>
</dbReference>
<feature type="transmembrane region" description="Helical" evidence="1">
    <location>
        <begin position="117"/>
        <end position="133"/>
    </location>
</feature>
<evidence type="ECO:0000256" key="1">
    <source>
        <dbReference type="SAM" id="Phobius"/>
    </source>
</evidence>
<dbReference type="InterPro" id="IPR049713">
    <property type="entry name" value="Pr6Pr-like"/>
</dbReference>
<evidence type="ECO:0000313" key="3">
    <source>
        <dbReference type="Proteomes" id="UP001500582"/>
    </source>
</evidence>
<gene>
    <name evidence="2" type="ORF">GCM10023149_44630</name>
</gene>
<feature type="transmembrane region" description="Helical" evidence="1">
    <location>
        <begin position="39"/>
        <end position="64"/>
    </location>
</feature>
<name>A0ABP8H9F6_9SPHI</name>
<dbReference type="Proteomes" id="UP001500582">
    <property type="component" value="Unassembled WGS sequence"/>
</dbReference>
<sequence length="214" mass="24360">MKYNLKQLYTALTSAIIWFGLGLQFYISTRQYMVEGYSFAGALVQIISFFTIETNVLVAVALTSVLASPQKSWGKYFSRISVITAVTLYIVIVGLIYNTILKDLWQPKGLFKLTDDLLHTISPILLLLYWLIFVPKQHIAWRQMLPWLIFPFVYFIYSLIRGAITGGYPYGFIDAAKLGYQQIAINSVIVLILFLVIGSFFVLITKFAGRTNRA</sequence>
<feature type="transmembrane region" description="Helical" evidence="1">
    <location>
        <begin position="184"/>
        <end position="204"/>
    </location>
</feature>
<keyword evidence="1" id="KW-0472">Membrane</keyword>
<keyword evidence="1" id="KW-0812">Transmembrane</keyword>
<keyword evidence="1" id="KW-1133">Transmembrane helix</keyword>
<proteinExistence type="predicted"/>
<evidence type="ECO:0000313" key="2">
    <source>
        <dbReference type="EMBL" id="GAA4336112.1"/>
    </source>
</evidence>
<reference evidence="3" key="1">
    <citation type="journal article" date="2019" name="Int. J. Syst. Evol. Microbiol.">
        <title>The Global Catalogue of Microorganisms (GCM) 10K type strain sequencing project: providing services to taxonomists for standard genome sequencing and annotation.</title>
        <authorList>
            <consortium name="The Broad Institute Genomics Platform"/>
            <consortium name="The Broad Institute Genome Sequencing Center for Infectious Disease"/>
            <person name="Wu L."/>
            <person name="Ma J."/>
        </authorList>
    </citation>
    <scope>NUCLEOTIDE SEQUENCE [LARGE SCALE GENOMIC DNA]</scope>
    <source>
        <strain evidence="3">JCM 17705</strain>
    </source>
</reference>
<organism evidence="2 3">
    <name type="scientific">Mucilaginibacter gynuensis</name>
    <dbReference type="NCBI Taxonomy" id="1302236"/>
    <lineage>
        <taxon>Bacteria</taxon>
        <taxon>Pseudomonadati</taxon>
        <taxon>Bacteroidota</taxon>
        <taxon>Sphingobacteriia</taxon>
        <taxon>Sphingobacteriales</taxon>
        <taxon>Sphingobacteriaceae</taxon>
        <taxon>Mucilaginibacter</taxon>
    </lineage>
</organism>
<dbReference type="RefSeq" id="WP_345213409.1">
    <property type="nucleotide sequence ID" value="NZ_BAABFT010000016.1"/>
</dbReference>